<accession>A0A845QXH5</accession>
<protein>
    <submittedName>
        <fullName evidence="2">GNAT family N-acetyltransferase</fullName>
    </submittedName>
</protein>
<dbReference type="Proteomes" id="UP000467132">
    <property type="component" value="Unassembled WGS sequence"/>
</dbReference>
<evidence type="ECO:0000259" key="1">
    <source>
        <dbReference type="PROSITE" id="PS51186"/>
    </source>
</evidence>
<dbReference type="InterPro" id="IPR000182">
    <property type="entry name" value="GNAT_dom"/>
</dbReference>
<dbReference type="GO" id="GO:0016747">
    <property type="term" value="F:acyltransferase activity, transferring groups other than amino-acyl groups"/>
    <property type="evidence" value="ECO:0007669"/>
    <property type="project" value="InterPro"/>
</dbReference>
<reference evidence="2 3" key="1">
    <citation type="submission" date="2018-08" db="EMBL/GenBank/DDBJ databases">
        <title>Murine metabolic-syndrome-specific gut microbial biobank.</title>
        <authorList>
            <person name="Liu C."/>
        </authorList>
    </citation>
    <scope>NUCLEOTIDE SEQUENCE [LARGE SCALE GENOMIC DNA]</scope>
    <source>
        <strain evidence="2 3">583</strain>
    </source>
</reference>
<dbReference type="Gene3D" id="3.40.630.30">
    <property type="match status" value="1"/>
</dbReference>
<feature type="domain" description="N-acetyltransferase" evidence="1">
    <location>
        <begin position="122"/>
        <end position="267"/>
    </location>
</feature>
<name>A0A845QXH5_9CLOT</name>
<dbReference type="PROSITE" id="PS51186">
    <property type="entry name" value="GNAT"/>
    <property type="match status" value="1"/>
</dbReference>
<dbReference type="PANTHER" id="PTHR43072:SF60">
    <property type="entry name" value="L-2,4-DIAMINOBUTYRIC ACID ACETYLTRANSFERASE"/>
    <property type="match status" value="1"/>
</dbReference>
<evidence type="ECO:0000313" key="2">
    <source>
        <dbReference type="EMBL" id="NBI06694.1"/>
    </source>
</evidence>
<dbReference type="OrthoDB" id="2036043at2"/>
<proteinExistence type="predicted"/>
<dbReference type="CDD" id="cd04301">
    <property type="entry name" value="NAT_SF"/>
    <property type="match status" value="1"/>
</dbReference>
<comment type="caution">
    <text evidence="2">The sequence shown here is derived from an EMBL/GenBank/DDBJ whole genome shotgun (WGS) entry which is preliminary data.</text>
</comment>
<dbReference type="EMBL" id="QXXA01000007">
    <property type="protein sequence ID" value="NBI06694.1"/>
    <property type="molecule type" value="Genomic_DNA"/>
</dbReference>
<dbReference type="Pfam" id="PF00583">
    <property type="entry name" value="Acetyltransf_1"/>
    <property type="match status" value="1"/>
</dbReference>
<dbReference type="RefSeq" id="WP_160197178.1">
    <property type="nucleotide sequence ID" value="NZ_QXXA01000007.1"/>
</dbReference>
<organism evidence="2 3">
    <name type="scientific">Senegalia massiliensis</name>
    <dbReference type="NCBI Taxonomy" id="1720316"/>
    <lineage>
        <taxon>Bacteria</taxon>
        <taxon>Bacillati</taxon>
        <taxon>Bacillota</taxon>
        <taxon>Clostridia</taxon>
        <taxon>Eubacteriales</taxon>
        <taxon>Clostridiaceae</taxon>
        <taxon>Senegalia</taxon>
    </lineage>
</organism>
<keyword evidence="2" id="KW-0808">Transferase</keyword>
<dbReference type="InterPro" id="IPR016181">
    <property type="entry name" value="Acyl_CoA_acyltransferase"/>
</dbReference>
<keyword evidence="3" id="KW-1185">Reference proteome</keyword>
<gene>
    <name evidence="2" type="ORF">D3Z33_07445</name>
</gene>
<dbReference type="AlphaFoldDB" id="A0A845QXH5"/>
<dbReference type="SUPFAM" id="SSF55729">
    <property type="entry name" value="Acyl-CoA N-acyltransferases (Nat)"/>
    <property type="match status" value="1"/>
</dbReference>
<evidence type="ECO:0000313" key="3">
    <source>
        <dbReference type="Proteomes" id="UP000467132"/>
    </source>
</evidence>
<dbReference type="PANTHER" id="PTHR43072">
    <property type="entry name" value="N-ACETYLTRANSFERASE"/>
    <property type="match status" value="1"/>
</dbReference>
<sequence length="267" mass="31076">MKDIIDKVKQFQYTSLEFSDYNDISNSIICINNNESLFIYSIEDKKATIYWATNSKEDFFDGLKKTINLISQNQILKKAYIEFIPEYYISEMEDQGFMITNEWVDFWNNNLEIICLEQQNSLIIRSIKNSEYQIASEVTKSCKDYSRGYRGETAEWIKEWNESEKSYIFVAEMNNEIIGICCISLYGFESEKGINLWVREVAVKPSYHSKKIGLSLVAFAINWGNRNGAVRSFLACDIENIPAIKLYEGLGYKRKTGRGQINMEKIL</sequence>